<reference key="1">
    <citation type="submission" date="2007-01" db="EMBL/GenBank/DDBJ databases">
        <title>The Genome Sequence of Puccinia graminis f. sp. tritici Strain CRL 75-36-700-3.</title>
        <authorList>
            <consortium name="The Broad Institute Genome Sequencing Platform"/>
            <person name="Birren B."/>
            <person name="Lander E."/>
            <person name="Galagan J."/>
            <person name="Nusbaum C."/>
            <person name="Devon K."/>
            <person name="Cuomo C."/>
            <person name="Jaffe D."/>
            <person name="Butler J."/>
            <person name="Alvarez P."/>
            <person name="Gnerre S."/>
            <person name="Grabherr M."/>
            <person name="Mauceli E."/>
            <person name="Brockman W."/>
            <person name="Young S."/>
            <person name="LaButti K."/>
            <person name="Sykes S."/>
            <person name="DeCaprio D."/>
            <person name="Crawford M."/>
            <person name="Koehrsen M."/>
            <person name="Engels R."/>
            <person name="Montgomery P."/>
            <person name="Pearson M."/>
            <person name="Howarth C."/>
            <person name="Larson L."/>
            <person name="White J."/>
            <person name="Zeng Q."/>
            <person name="Kodira C."/>
            <person name="Yandava C."/>
            <person name="Alvarado L."/>
            <person name="O'Leary S."/>
            <person name="Szabo L."/>
            <person name="Dean R."/>
            <person name="Schein J."/>
        </authorList>
    </citation>
    <scope>NUCLEOTIDE SEQUENCE</scope>
    <source>
        <strain>CRL 75-36-700-3</strain>
    </source>
</reference>
<dbReference type="OrthoDB" id="2503533at2759"/>
<dbReference type="GeneID" id="10545267"/>
<accession>E3KZH5</accession>
<dbReference type="HOGENOM" id="CLU_009176_0_0_1"/>
<dbReference type="RefSeq" id="XP_003334119.2">
    <property type="nucleotide sequence ID" value="XM_003334071.2"/>
</dbReference>
<dbReference type="VEuPathDB" id="FungiDB:PGTG_15356"/>
<gene>
    <name evidence="2" type="ORF">PGTG_15356</name>
</gene>
<evidence type="ECO:0000259" key="1">
    <source>
        <dbReference type="Pfam" id="PF20231"/>
    </source>
</evidence>
<dbReference type="eggNOG" id="ENOG502SCRC">
    <property type="taxonomic scope" value="Eukaryota"/>
</dbReference>
<evidence type="ECO:0000313" key="2">
    <source>
        <dbReference type="EMBL" id="EFP89700.2"/>
    </source>
</evidence>
<proteinExistence type="predicted"/>
<feature type="domain" description="DUF6589" evidence="1">
    <location>
        <begin position="363"/>
        <end position="744"/>
    </location>
</feature>
<name>E3KZH5_PUCGT</name>
<dbReference type="Proteomes" id="UP000008783">
    <property type="component" value="Unassembled WGS sequence"/>
</dbReference>
<evidence type="ECO:0000313" key="3">
    <source>
        <dbReference type="Proteomes" id="UP000008783"/>
    </source>
</evidence>
<organism evidence="2 3">
    <name type="scientific">Puccinia graminis f. sp. tritici (strain CRL 75-36-700-3 / race SCCL)</name>
    <name type="common">Black stem rust fungus</name>
    <dbReference type="NCBI Taxonomy" id="418459"/>
    <lineage>
        <taxon>Eukaryota</taxon>
        <taxon>Fungi</taxon>
        <taxon>Dikarya</taxon>
        <taxon>Basidiomycota</taxon>
        <taxon>Pucciniomycotina</taxon>
        <taxon>Pucciniomycetes</taxon>
        <taxon>Pucciniales</taxon>
        <taxon>Pucciniaceae</taxon>
        <taxon>Puccinia</taxon>
    </lineage>
</organism>
<keyword evidence="3" id="KW-1185">Reference proteome</keyword>
<dbReference type="InParanoid" id="E3KZH5"/>
<dbReference type="EMBL" id="DS178325">
    <property type="protein sequence ID" value="EFP89700.2"/>
    <property type="molecule type" value="Genomic_DNA"/>
</dbReference>
<sequence length="806" mass="90860">MVQPAPPTAGNPRRAARIPMNDKLDAICSLIENLNLTPKQFFVAFLEQNHENMAFRRRYWGTETGWDSTEKLVLAIRRLVCSHIDGRALWEDLMLSEAIKIVSSQKPRSGLAPEGAYHSSSTVSESFFSMDELASRNAALVGQMPFLYRLLCAKMQGPQFDADSTSAGDAQADLEEDVTEEDNEGDLLEETEAFDGFGFRTIRDPATRKANRVHTMARTICAMVAFGSNRRHNGFQLSNSLIFLAAGVTERVSSYLNYIGVSSSRRTAHAALETLGEESKLKFQDRYKLDKSQLIAPLLCYDNLDFQEKVHMKSIGHTSQMFHGTWGYIHSIPPSLLSKLDPQDLTKEALKEALHRGTKLTIRPEMFTPTMDSTDHWQKTQKAQITQVILQYIATPVDSRVPLQKTPPEVHPIKPEPPNIAMLKLMIASDNSAQGVGDVFTGIIQQSGLTAEEFHSRLQIMEGDLGSCNIFESLRNQRCPATGDHNSLDNVLPIPGAAHTLWNISQAIYVTHWGNEKLARDTGAWRVLHALGIQAIKPTTKKDFNLMLCHVEKIHEATLLFCVLLVANRVHESLSDDLLHVSTETIEHWVDLTYERFCSREAFQTDLAKSSPAHMNLLLRIRDFGTIIEANRAMKAGDYGRLMYMWERWAIMTQGLGKMPHYSKHLPRLIVQLKYVLPHSLSQVVYNTILISPNGKLGHFVATDQYLEVLNYWLKYFFNHSGIGTNIDRLKDVFSNSIGILIKIESGAEVIHQSHKNRMTTDSLNNFRRMADSVGMGLAPTWRGSPRANTRLLRKWDDQAAARIHQ</sequence>
<dbReference type="InterPro" id="IPR046496">
    <property type="entry name" value="DUF6589"/>
</dbReference>
<dbReference type="AlphaFoldDB" id="E3KZH5"/>
<dbReference type="Pfam" id="PF20231">
    <property type="entry name" value="DUF6589"/>
    <property type="match status" value="1"/>
</dbReference>
<reference evidence="3" key="2">
    <citation type="journal article" date="2011" name="Proc. Natl. Acad. Sci. U.S.A.">
        <title>Obligate biotrophy features unraveled by the genomic analysis of rust fungi.</title>
        <authorList>
            <person name="Duplessis S."/>
            <person name="Cuomo C.A."/>
            <person name="Lin Y.-C."/>
            <person name="Aerts A."/>
            <person name="Tisserant E."/>
            <person name="Veneault-Fourrey C."/>
            <person name="Joly D.L."/>
            <person name="Hacquard S."/>
            <person name="Amselem J."/>
            <person name="Cantarel B.L."/>
            <person name="Chiu R."/>
            <person name="Coutinho P.M."/>
            <person name="Feau N."/>
            <person name="Field M."/>
            <person name="Frey P."/>
            <person name="Gelhaye E."/>
            <person name="Goldberg J."/>
            <person name="Grabherr M.G."/>
            <person name="Kodira C.D."/>
            <person name="Kohler A."/>
            <person name="Kuees U."/>
            <person name="Lindquist E.A."/>
            <person name="Lucas S.M."/>
            <person name="Mago R."/>
            <person name="Mauceli E."/>
            <person name="Morin E."/>
            <person name="Murat C."/>
            <person name="Pangilinan J.L."/>
            <person name="Park R."/>
            <person name="Pearson M."/>
            <person name="Quesneville H."/>
            <person name="Rouhier N."/>
            <person name="Sakthikumar S."/>
            <person name="Salamov A.A."/>
            <person name="Schmutz J."/>
            <person name="Selles B."/>
            <person name="Shapiro H."/>
            <person name="Tanguay P."/>
            <person name="Tuskan G.A."/>
            <person name="Henrissat B."/>
            <person name="Van de Peer Y."/>
            <person name="Rouze P."/>
            <person name="Ellis J.G."/>
            <person name="Dodds P.N."/>
            <person name="Schein J.E."/>
            <person name="Zhong S."/>
            <person name="Hamelin R.C."/>
            <person name="Grigoriev I.V."/>
            <person name="Szabo L.J."/>
            <person name="Martin F."/>
        </authorList>
    </citation>
    <scope>NUCLEOTIDE SEQUENCE [LARGE SCALE GENOMIC DNA]</scope>
    <source>
        <strain evidence="3">CRL 75-36-700-3 / race SCCL</strain>
    </source>
</reference>
<protein>
    <recommendedName>
        <fullName evidence="1">DUF6589 domain-containing protein</fullName>
    </recommendedName>
</protein>
<dbReference type="KEGG" id="pgr:PGTG_15356"/>